<evidence type="ECO:0000313" key="7">
    <source>
        <dbReference type="Proteomes" id="UP000015351"/>
    </source>
</evidence>
<accession>S9QIN2</accession>
<evidence type="ECO:0000256" key="1">
    <source>
        <dbReference type="ARBA" id="ARBA00022617"/>
    </source>
</evidence>
<evidence type="ECO:0000256" key="4">
    <source>
        <dbReference type="PROSITE-ProRule" id="PRU00433"/>
    </source>
</evidence>
<organism evidence="6 7">
    <name type="scientific">Litoreibacter arenae DSM 19593</name>
    <dbReference type="NCBI Taxonomy" id="1123360"/>
    <lineage>
        <taxon>Bacteria</taxon>
        <taxon>Pseudomonadati</taxon>
        <taxon>Pseudomonadota</taxon>
        <taxon>Alphaproteobacteria</taxon>
        <taxon>Rhodobacterales</taxon>
        <taxon>Roseobacteraceae</taxon>
        <taxon>Litoreibacter</taxon>
    </lineage>
</organism>
<dbReference type="Proteomes" id="UP000015351">
    <property type="component" value="Unassembled WGS sequence"/>
</dbReference>
<gene>
    <name evidence="6" type="ORF">thalar_00782</name>
</gene>
<keyword evidence="1 4" id="KW-0349">Heme</keyword>
<dbReference type="Gene3D" id="1.10.760.10">
    <property type="entry name" value="Cytochrome c-like domain"/>
    <property type="match status" value="1"/>
</dbReference>
<keyword evidence="3 4" id="KW-0408">Iron</keyword>
<sequence>MEAQMKNVYLLALVALAGCAEPEPPTGAQLFADNCTACHGADGSGSGWVAAGLQRKPADLTTLSARNGGVFPMERVLSSIDGFHRNPGFETAMPEFGAFFSGPMDQIELDGVMTPVPEPLLLVAEYLESLQK</sequence>
<dbReference type="PROSITE" id="PS51007">
    <property type="entry name" value="CYTC"/>
    <property type="match status" value="1"/>
</dbReference>
<evidence type="ECO:0000256" key="2">
    <source>
        <dbReference type="ARBA" id="ARBA00022723"/>
    </source>
</evidence>
<dbReference type="SUPFAM" id="SSF46626">
    <property type="entry name" value="Cytochrome c"/>
    <property type="match status" value="1"/>
</dbReference>
<dbReference type="HOGENOM" id="CLU_131567_1_0_5"/>
<dbReference type="STRING" id="1123360.thalar_00782"/>
<dbReference type="Pfam" id="PF13442">
    <property type="entry name" value="Cytochrome_CBB3"/>
    <property type="match status" value="1"/>
</dbReference>
<comment type="caution">
    <text evidence="6">The sequence shown here is derived from an EMBL/GenBank/DDBJ whole genome shotgun (WGS) entry which is preliminary data.</text>
</comment>
<dbReference type="GO" id="GO:0046872">
    <property type="term" value="F:metal ion binding"/>
    <property type="evidence" value="ECO:0007669"/>
    <property type="project" value="UniProtKB-KW"/>
</dbReference>
<dbReference type="PROSITE" id="PS51257">
    <property type="entry name" value="PROKAR_LIPOPROTEIN"/>
    <property type="match status" value="1"/>
</dbReference>
<dbReference type="AlphaFoldDB" id="S9QIN2"/>
<keyword evidence="7" id="KW-1185">Reference proteome</keyword>
<evidence type="ECO:0000256" key="3">
    <source>
        <dbReference type="ARBA" id="ARBA00023004"/>
    </source>
</evidence>
<name>S9QIN2_9RHOB</name>
<dbReference type="InterPro" id="IPR009056">
    <property type="entry name" value="Cyt_c-like_dom"/>
</dbReference>
<evidence type="ECO:0000259" key="5">
    <source>
        <dbReference type="PROSITE" id="PS51007"/>
    </source>
</evidence>
<feature type="domain" description="Cytochrome c" evidence="5">
    <location>
        <begin position="22"/>
        <end position="131"/>
    </location>
</feature>
<dbReference type="GO" id="GO:0009055">
    <property type="term" value="F:electron transfer activity"/>
    <property type="evidence" value="ECO:0007669"/>
    <property type="project" value="InterPro"/>
</dbReference>
<dbReference type="GO" id="GO:0020037">
    <property type="term" value="F:heme binding"/>
    <property type="evidence" value="ECO:0007669"/>
    <property type="project" value="InterPro"/>
</dbReference>
<protein>
    <recommendedName>
        <fullName evidence="5">Cytochrome c domain-containing protein</fullName>
    </recommendedName>
</protein>
<proteinExistence type="predicted"/>
<evidence type="ECO:0000313" key="6">
    <source>
        <dbReference type="EMBL" id="EPX81331.1"/>
    </source>
</evidence>
<dbReference type="EMBL" id="AONI01000006">
    <property type="protein sequence ID" value="EPX81331.1"/>
    <property type="molecule type" value="Genomic_DNA"/>
</dbReference>
<reference evidence="7" key="1">
    <citation type="journal article" date="2013" name="Stand. Genomic Sci.">
        <title>Genome sequence of the Litoreibacter arenae type strain (DSM 19593(T)), a member of the Roseobacter clade isolated from sea sand.</title>
        <authorList>
            <person name="Riedel T."/>
            <person name="Fiebig A."/>
            <person name="Petersen J."/>
            <person name="Gronow S."/>
            <person name="Kyrpides N.C."/>
            <person name="Goker M."/>
            <person name="Klenk H.P."/>
        </authorList>
    </citation>
    <scope>NUCLEOTIDE SEQUENCE [LARGE SCALE GENOMIC DNA]</scope>
    <source>
        <strain evidence="7">DSM 19593</strain>
    </source>
</reference>
<dbReference type="InterPro" id="IPR036909">
    <property type="entry name" value="Cyt_c-like_dom_sf"/>
</dbReference>
<dbReference type="PATRIC" id="fig|1123360.3.peg.773"/>
<dbReference type="eggNOG" id="COG2010">
    <property type="taxonomic scope" value="Bacteria"/>
</dbReference>
<keyword evidence="2 4" id="KW-0479">Metal-binding</keyword>